<dbReference type="InterPro" id="IPR049680">
    <property type="entry name" value="FLVCR1-2_SLC49-like"/>
</dbReference>
<feature type="transmembrane region" description="Helical" evidence="5">
    <location>
        <begin position="242"/>
        <end position="261"/>
    </location>
</feature>
<dbReference type="SUPFAM" id="SSF103473">
    <property type="entry name" value="MFS general substrate transporter"/>
    <property type="match status" value="1"/>
</dbReference>
<evidence type="ECO:0000256" key="1">
    <source>
        <dbReference type="ARBA" id="ARBA00004141"/>
    </source>
</evidence>
<keyword evidence="4 5" id="KW-0472">Membrane</keyword>
<organism evidence="6 7">
    <name type="scientific">Brachionus calyciflorus</name>
    <dbReference type="NCBI Taxonomy" id="104777"/>
    <lineage>
        <taxon>Eukaryota</taxon>
        <taxon>Metazoa</taxon>
        <taxon>Spiralia</taxon>
        <taxon>Gnathifera</taxon>
        <taxon>Rotifera</taxon>
        <taxon>Eurotatoria</taxon>
        <taxon>Monogononta</taxon>
        <taxon>Pseudotrocha</taxon>
        <taxon>Ploima</taxon>
        <taxon>Brachionidae</taxon>
        <taxon>Brachionus</taxon>
    </lineage>
</organism>
<dbReference type="Pfam" id="PF07690">
    <property type="entry name" value="MFS_1"/>
    <property type="match status" value="1"/>
</dbReference>
<dbReference type="GO" id="GO:0022857">
    <property type="term" value="F:transmembrane transporter activity"/>
    <property type="evidence" value="ECO:0007669"/>
    <property type="project" value="InterPro"/>
</dbReference>
<dbReference type="AlphaFoldDB" id="A0A813XHK3"/>
<keyword evidence="7" id="KW-1185">Reference proteome</keyword>
<feature type="transmembrane region" description="Helical" evidence="5">
    <location>
        <begin position="67"/>
        <end position="90"/>
    </location>
</feature>
<feature type="transmembrane region" description="Helical" evidence="5">
    <location>
        <begin position="110"/>
        <end position="127"/>
    </location>
</feature>
<gene>
    <name evidence="6" type="ORF">OXX778_LOCUS9916</name>
</gene>
<evidence type="ECO:0000256" key="5">
    <source>
        <dbReference type="SAM" id="Phobius"/>
    </source>
</evidence>
<feature type="transmembrane region" description="Helical" evidence="5">
    <location>
        <begin position="356"/>
        <end position="376"/>
    </location>
</feature>
<evidence type="ECO:0000256" key="2">
    <source>
        <dbReference type="ARBA" id="ARBA00022692"/>
    </source>
</evidence>
<evidence type="ECO:0000313" key="6">
    <source>
        <dbReference type="EMBL" id="CAF0870715.1"/>
    </source>
</evidence>
<feature type="transmembrane region" description="Helical" evidence="5">
    <location>
        <begin position="388"/>
        <end position="406"/>
    </location>
</feature>
<dbReference type="InterPro" id="IPR011701">
    <property type="entry name" value="MFS"/>
</dbReference>
<feature type="transmembrane region" description="Helical" evidence="5">
    <location>
        <begin position="412"/>
        <end position="432"/>
    </location>
</feature>
<feature type="transmembrane region" description="Helical" evidence="5">
    <location>
        <begin position="513"/>
        <end position="535"/>
    </location>
</feature>
<dbReference type="EMBL" id="CAJNOC010001510">
    <property type="protein sequence ID" value="CAF0870715.1"/>
    <property type="molecule type" value="Genomic_DNA"/>
</dbReference>
<keyword evidence="3 5" id="KW-1133">Transmembrane helix</keyword>
<sequence>MKSIHLDNDDITSPLWKISKGKNGDKYLTFSGQPRSQSTSYQNQDIIDYSTTGPQPEHQIKVYKIRWYILIVICLSNIANAFNWICYGSIADFAGEFYSVNYDKVNFLSLLYLIVSIPSGFVSFWLIDTFGIRASINLGAWLNFVGSLIKMSSSLDLADTTPLIPDSAKYSVVLIGQAICALAQPFILFVSTKFANTWFADDQRSLANTIALASNTLGVLIGAFVSPQIVDSEQSYLSEISLLNIISCLMSLIPAVMAGLINQSNPKLPPSYSAIINKQNVQNRNLVLNESSEETEQNFKTNLKIYFKQVLSLLTSKDFLILFISFGLSLGLFNTLTTLLEQVLCTRGYSDLDVGYFSGAMIVSGMIGSLITGVILDRTKRFEEISKICFCLSALSNIFFVIIQLYNNDNSLVYYLLLLSFCLTGFFGLPLLPVCMDMAIECVYPIPEATSTGLLFIAGQIFGIVLILFYPKMANKVEPDSFIYDKIQTCVQLNRTYFSEESVLNVLDFKYPLYGQCVLQCLIAIFFTIFFKCSYLRLRSEREKLAERILSSARI</sequence>
<protein>
    <submittedName>
        <fullName evidence="6">Uncharacterized protein</fullName>
    </submittedName>
</protein>
<feature type="transmembrane region" description="Helical" evidence="5">
    <location>
        <begin position="453"/>
        <end position="471"/>
    </location>
</feature>
<feature type="transmembrane region" description="Helical" evidence="5">
    <location>
        <begin position="210"/>
        <end position="230"/>
    </location>
</feature>
<keyword evidence="2 5" id="KW-0812">Transmembrane</keyword>
<feature type="transmembrane region" description="Helical" evidence="5">
    <location>
        <begin position="134"/>
        <end position="152"/>
    </location>
</feature>
<proteinExistence type="predicted"/>
<accession>A0A813XHK3</accession>
<dbReference type="PANTHER" id="PTHR10924:SF6">
    <property type="entry name" value="SOLUTE CARRIER FAMILY 49 MEMBER A3"/>
    <property type="match status" value="1"/>
</dbReference>
<dbReference type="GO" id="GO:0016020">
    <property type="term" value="C:membrane"/>
    <property type="evidence" value="ECO:0007669"/>
    <property type="project" value="UniProtKB-SubCell"/>
</dbReference>
<comment type="subcellular location">
    <subcellularLocation>
        <location evidence="1">Membrane</location>
        <topology evidence="1">Multi-pass membrane protein</topology>
    </subcellularLocation>
</comment>
<dbReference type="InterPro" id="IPR036259">
    <property type="entry name" value="MFS_trans_sf"/>
</dbReference>
<name>A0A813XHK3_9BILA</name>
<evidence type="ECO:0000313" key="7">
    <source>
        <dbReference type="Proteomes" id="UP000663879"/>
    </source>
</evidence>
<dbReference type="Gene3D" id="1.20.1250.20">
    <property type="entry name" value="MFS general substrate transporter like domains"/>
    <property type="match status" value="1"/>
</dbReference>
<evidence type="ECO:0000256" key="4">
    <source>
        <dbReference type="ARBA" id="ARBA00023136"/>
    </source>
</evidence>
<dbReference type="Proteomes" id="UP000663879">
    <property type="component" value="Unassembled WGS sequence"/>
</dbReference>
<comment type="caution">
    <text evidence="6">The sequence shown here is derived from an EMBL/GenBank/DDBJ whole genome shotgun (WGS) entry which is preliminary data.</text>
</comment>
<reference evidence="6" key="1">
    <citation type="submission" date="2021-02" db="EMBL/GenBank/DDBJ databases">
        <authorList>
            <person name="Nowell W R."/>
        </authorList>
    </citation>
    <scope>NUCLEOTIDE SEQUENCE</scope>
    <source>
        <strain evidence="6">Ploen Becks lab</strain>
    </source>
</reference>
<evidence type="ECO:0000256" key="3">
    <source>
        <dbReference type="ARBA" id="ARBA00022989"/>
    </source>
</evidence>
<dbReference type="PANTHER" id="PTHR10924">
    <property type="entry name" value="MAJOR FACILITATOR SUPERFAMILY PROTEIN-RELATED"/>
    <property type="match status" value="1"/>
</dbReference>
<feature type="transmembrane region" description="Helical" evidence="5">
    <location>
        <begin position="319"/>
        <end position="336"/>
    </location>
</feature>
<feature type="transmembrane region" description="Helical" evidence="5">
    <location>
        <begin position="172"/>
        <end position="190"/>
    </location>
</feature>
<dbReference type="OrthoDB" id="422206at2759"/>